<dbReference type="SUPFAM" id="SSF46934">
    <property type="entry name" value="UBA-like"/>
    <property type="match status" value="1"/>
</dbReference>
<evidence type="ECO:0000313" key="22">
    <source>
        <dbReference type="EMBL" id="KAK2716318.1"/>
    </source>
</evidence>
<dbReference type="InterPro" id="IPR003892">
    <property type="entry name" value="CUE"/>
</dbReference>
<feature type="domain" description="Helicase ATP-binding" evidence="20">
    <location>
        <begin position="358"/>
        <end position="527"/>
    </location>
</feature>
<dbReference type="Pfam" id="PF00271">
    <property type="entry name" value="Helicase_C"/>
    <property type="match status" value="1"/>
</dbReference>
<evidence type="ECO:0000256" key="1">
    <source>
        <dbReference type="ARBA" id="ARBA00004123"/>
    </source>
</evidence>
<dbReference type="InterPro" id="IPR010994">
    <property type="entry name" value="RuvA_2-like"/>
</dbReference>
<keyword evidence="23" id="KW-1185">Reference proteome</keyword>
<dbReference type="SMART" id="SM00490">
    <property type="entry name" value="HELICc"/>
    <property type="match status" value="1"/>
</dbReference>
<dbReference type="CDD" id="cd14279">
    <property type="entry name" value="CUE"/>
    <property type="match status" value="1"/>
</dbReference>
<comment type="catalytic activity">
    <reaction evidence="15">
        <text>ATP + H2O = ADP + phosphate + H(+)</text>
        <dbReference type="Rhea" id="RHEA:13065"/>
        <dbReference type="ChEBI" id="CHEBI:15377"/>
        <dbReference type="ChEBI" id="CHEBI:15378"/>
        <dbReference type="ChEBI" id="CHEBI:30616"/>
        <dbReference type="ChEBI" id="CHEBI:43474"/>
        <dbReference type="ChEBI" id="CHEBI:456216"/>
        <dbReference type="EC" id="3.6.4.12"/>
    </reaction>
    <physiologicalReaction direction="left-to-right" evidence="15">
        <dbReference type="Rhea" id="RHEA:13066"/>
    </physiologicalReaction>
</comment>
<name>A0AA88HSF7_ARTSF</name>
<evidence type="ECO:0000259" key="19">
    <source>
        <dbReference type="PROSITE" id="PS51140"/>
    </source>
</evidence>
<dbReference type="GO" id="GO:0003677">
    <property type="term" value="F:DNA binding"/>
    <property type="evidence" value="ECO:0007669"/>
    <property type="project" value="UniProtKB-KW"/>
</dbReference>
<dbReference type="InterPro" id="IPR001650">
    <property type="entry name" value="Helicase_C-like"/>
</dbReference>
<evidence type="ECO:0000313" key="23">
    <source>
        <dbReference type="Proteomes" id="UP001187531"/>
    </source>
</evidence>
<evidence type="ECO:0000256" key="4">
    <source>
        <dbReference type="ARBA" id="ARBA00012551"/>
    </source>
</evidence>
<evidence type="ECO:0000259" key="20">
    <source>
        <dbReference type="PROSITE" id="PS51192"/>
    </source>
</evidence>
<dbReference type="GO" id="GO:0005694">
    <property type="term" value="C:chromosome"/>
    <property type="evidence" value="ECO:0007669"/>
    <property type="project" value="UniProtKB-SubCell"/>
</dbReference>
<keyword evidence="8" id="KW-0378">Hydrolase</keyword>
<dbReference type="GO" id="GO:0005524">
    <property type="term" value="F:ATP binding"/>
    <property type="evidence" value="ECO:0007669"/>
    <property type="project" value="UniProtKB-KW"/>
</dbReference>
<comment type="caution">
    <text evidence="22">The sequence shown here is derived from an EMBL/GenBank/DDBJ whole genome shotgun (WGS) entry which is preliminary data.</text>
</comment>
<sequence length="901" mass="103166">MKVDMSDISAKLKRFSRIKPSSIKPFIDSDEEEDSSLKSNKENYQTSPSSESLGNENASFDGLKKTRGIQKFPSESESGSPTKELVSLSSQNAEECQEKINQLKSIFPGKDELDIQDVLCKSKWDLNEASDMLLSKGKINNKTQASFDSASIGSKTSTSSSSSPSIGSKKRYRPMYQNEKLQCKRVKVDMESDEEEVEAFDAKIKVYFSENSDEDEDNNVSKKNHNPTQTDSHRKTVLEFYNEATLNMLAAVPRCSKKKAETIIEMRPFATWNELVKKFKKSKTLTTDMLNAAIEVIMMHNDVDKLMKRCEKISANLLERVEDVTSGRKKSQFVEQPALIPKEMKLSGYQVIGLNWLVLMHKQGLNGVLADEMGLGKTIQAISFLAYLLEAGHQGPHLIVVPSSTLDNWEREIRKWIPSVELLVYHGSQEERRLIRVDYMHGHLDNVQLVLSTYNMVISSSDDRALFKKMGFEYVIYDEAHMLKNMGTQRYEQLMRVSAPRRVLLTGTPLQNSLVELMSLLVFVMPEMFHNKMQTLKNVFSMFPKGVEQREKTKFESERIAQAKNIMKPFFLRRLKSEVLQDLPKKTEKVIRVPMAEDQQKHYCELVNKFSKQVKERGGTVIDEEIADLQCVEEGKPKKGMSSGGHMLMDLRKLANHPLLLRYKYTDTILKKMARELMKEPIHAEAREDYILEDLKSMSDFELHNTCYMYPTIKNFILSTEDITISGKFAQLDVLLPIMKEEESRVLLFSQFVIMLDILEVYLKSRKYKYLRLDGSTPVSERLTLIDKYTNDPSIFIFLLSTKAGGLGINLTAANTVIIHDIDFNPHNDKQAEDRCHRLGQTREVKVIRLISKETIEEGMLQVAEDKLRLEKDISSDESSNVVQNRKDVAKLLKYALRVDV</sequence>
<keyword evidence="9" id="KW-0347">Helicase</keyword>
<comment type="similarity">
    <text evidence="3">Belongs to the SNF2/RAD54 helicase family.</text>
</comment>
<dbReference type="GO" id="GO:0016787">
    <property type="term" value="F:hydrolase activity"/>
    <property type="evidence" value="ECO:0007669"/>
    <property type="project" value="UniProtKB-KW"/>
</dbReference>
<evidence type="ECO:0000256" key="2">
    <source>
        <dbReference type="ARBA" id="ARBA00004286"/>
    </source>
</evidence>
<organism evidence="22 23">
    <name type="scientific">Artemia franciscana</name>
    <name type="common">Brine shrimp</name>
    <name type="synonym">Artemia sanfranciscana</name>
    <dbReference type="NCBI Taxonomy" id="6661"/>
    <lineage>
        <taxon>Eukaryota</taxon>
        <taxon>Metazoa</taxon>
        <taxon>Ecdysozoa</taxon>
        <taxon>Arthropoda</taxon>
        <taxon>Crustacea</taxon>
        <taxon>Branchiopoda</taxon>
        <taxon>Anostraca</taxon>
        <taxon>Artemiidae</taxon>
        <taxon>Artemia</taxon>
    </lineage>
</organism>
<dbReference type="Gene3D" id="3.40.50.10810">
    <property type="entry name" value="Tandem AAA-ATPase domain"/>
    <property type="match status" value="1"/>
</dbReference>
<dbReference type="GO" id="GO:0005634">
    <property type="term" value="C:nucleus"/>
    <property type="evidence" value="ECO:0007669"/>
    <property type="project" value="UniProtKB-SubCell"/>
</dbReference>
<dbReference type="InterPro" id="IPR049730">
    <property type="entry name" value="SNF2/RAD54-like_C"/>
</dbReference>
<keyword evidence="6" id="KW-0547">Nucleotide-binding</keyword>
<evidence type="ECO:0000256" key="9">
    <source>
        <dbReference type="ARBA" id="ARBA00022806"/>
    </source>
</evidence>
<feature type="domain" description="Helicase C-terminal" evidence="21">
    <location>
        <begin position="731"/>
        <end position="894"/>
    </location>
</feature>
<feature type="region of interest" description="Disordered" evidence="18">
    <location>
        <begin position="211"/>
        <end position="232"/>
    </location>
</feature>
<evidence type="ECO:0000256" key="12">
    <source>
        <dbReference type="ARBA" id="ARBA00023125"/>
    </source>
</evidence>
<dbReference type="GO" id="GO:0043130">
    <property type="term" value="F:ubiquitin binding"/>
    <property type="evidence" value="ECO:0007669"/>
    <property type="project" value="InterPro"/>
</dbReference>
<dbReference type="InterPro" id="IPR027417">
    <property type="entry name" value="P-loop_NTPase"/>
</dbReference>
<evidence type="ECO:0000256" key="15">
    <source>
        <dbReference type="ARBA" id="ARBA00048432"/>
    </source>
</evidence>
<dbReference type="Proteomes" id="UP001187531">
    <property type="component" value="Unassembled WGS sequence"/>
</dbReference>
<accession>A0AA88HSF7</accession>
<keyword evidence="12" id="KW-0238">DNA-binding</keyword>
<feature type="domain" description="CUE" evidence="19">
    <location>
        <begin position="95"/>
        <end position="139"/>
    </location>
</feature>
<evidence type="ECO:0000256" key="16">
    <source>
        <dbReference type="ARBA" id="ARBA00059294"/>
    </source>
</evidence>
<evidence type="ECO:0000256" key="17">
    <source>
        <dbReference type="ARBA" id="ARBA00069890"/>
    </source>
</evidence>
<evidence type="ECO:0000256" key="14">
    <source>
        <dbReference type="ARBA" id="ARBA00023242"/>
    </source>
</evidence>
<feature type="region of interest" description="Disordered" evidence="18">
    <location>
        <begin position="148"/>
        <end position="173"/>
    </location>
</feature>
<dbReference type="GO" id="GO:0003678">
    <property type="term" value="F:DNA helicase activity"/>
    <property type="evidence" value="ECO:0007669"/>
    <property type="project" value="UniProtKB-EC"/>
</dbReference>
<proteinExistence type="inferred from homology"/>
<protein>
    <recommendedName>
        <fullName evidence="17">SWI/SNF-related matrix-associated actin-dependent regulator of chromatin subfamily A containing DEAD/H box 1 homolog</fullName>
        <ecNumber evidence="4">3.6.4.12</ecNumber>
    </recommendedName>
</protein>
<dbReference type="CDD" id="cd18793">
    <property type="entry name" value="SF2_C_SNF"/>
    <property type="match status" value="1"/>
</dbReference>
<evidence type="ECO:0000256" key="3">
    <source>
        <dbReference type="ARBA" id="ARBA00007025"/>
    </source>
</evidence>
<evidence type="ECO:0000256" key="5">
    <source>
        <dbReference type="ARBA" id="ARBA00022454"/>
    </source>
</evidence>
<keyword evidence="14" id="KW-0539">Nucleus</keyword>
<dbReference type="SMART" id="SM00487">
    <property type="entry name" value="DEXDc"/>
    <property type="match status" value="1"/>
</dbReference>
<dbReference type="Gene3D" id="3.40.50.300">
    <property type="entry name" value="P-loop containing nucleotide triphosphate hydrolases"/>
    <property type="match status" value="1"/>
</dbReference>
<dbReference type="InterPro" id="IPR009060">
    <property type="entry name" value="UBA-like_sf"/>
</dbReference>
<comment type="subcellular location">
    <subcellularLocation>
        <location evidence="2">Chromosome</location>
    </subcellularLocation>
    <subcellularLocation>
        <location evidence="1">Nucleus</location>
    </subcellularLocation>
</comment>
<dbReference type="GO" id="GO:0006325">
    <property type="term" value="P:chromatin organization"/>
    <property type="evidence" value="ECO:0007669"/>
    <property type="project" value="UniProtKB-KW"/>
</dbReference>
<dbReference type="EMBL" id="JAVRJZ010000012">
    <property type="protein sequence ID" value="KAK2716318.1"/>
    <property type="molecule type" value="Genomic_DNA"/>
</dbReference>
<dbReference type="AlphaFoldDB" id="A0AA88HSF7"/>
<dbReference type="InterPro" id="IPR014001">
    <property type="entry name" value="Helicase_ATP-bd"/>
</dbReference>
<keyword evidence="10" id="KW-0067">ATP-binding</keyword>
<dbReference type="GO" id="GO:0006281">
    <property type="term" value="P:DNA repair"/>
    <property type="evidence" value="ECO:0007669"/>
    <property type="project" value="UniProtKB-KW"/>
</dbReference>
<evidence type="ECO:0000256" key="10">
    <source>
        <dbReference type="ARBA" id="ARBA00022840"/>
    </source>
</evidence>
<reference evidence="22" key="1">
    <citation type="submission" date="2023-07" db="EMBL/GenBank/DDBJ databases">
        <title>Chromosome-level genome assembly of Artemia franciscana.</title>
        <authorList>
            <person name="Jo E."/>
        </authorList>
    </citation>
    <scope>NUCLEOTIDE SEQUENCE</scope>
    <source>
        <tissue evidence="22">Whole body</tissue>
    </source>
</reference>
<evidence type="ECO:0000256" key="13">
    <source>
        <dbReference type="ARBA" id="ARBA00023204"/>
    </source>
</evidence>
<evidence type="ECO:0000256" key="8">
    <source>
        <dbReference type="ARBA" id="ARBA00022801"/>
    </source>
</evidence>
<gene>
    <name evidence="22" type="ORF">QYM36_010780</name>
</gene>
<evidence type="ECO:0000256" key="7">
    <source>
        <dbReference type="ARBA" id="ARBA00022763"/>
    </source>
</evidence>
<dbReference type="Pfam" id="PF00176">
    <property type="entry name" value="SNF2-rel_dom"/>
    <property type="match status" value="1"/>
</dbReference>
<keyword evidence="5" id="KW-0158">Chromosome</keyword>
<feature type="compositionally biased region" description="Polar residues" evidence="18">
    <location>
        <begin position="42"/>
        <end position="58"/>
    </location>
</feature>
<feature type="compositionally biased region" description="Polar residues" evidence="18">
    <location>
        <begin position="73"/>
        <end position="92"/>
    </location>
</feature>
<comment type="function">
    <text evidence="16">DNA helicase that possesses intrinsic ATP-dependent nucleosome-remodeling activity and is both required for DNA repair and heterochromatin organization. Promotes DNA end resection of double-strand breaks (DSBs) following DNA damage: probably acts by weakening histone DNA interactions in nucleosomes flanking DSBs.</text>
</comment>
<dbReference type="SUPFAM" id="SSF52540">
    <property type="entry name" value="P-loop containing nucleoside triphosphate hydrolases"/>
    <property type="match status" value="2"/>
</dbReference>
<dbReference type="EC" id="3.6.4.12" evidence="4"/>
<dbReference type="PROSITE" id="PS51192">
    <property type="entry name" value="HELICASE_ATP_BIND_1"/>
    <property type="match status" value="1"/>
</dbReference>
<feature type="region of interest" description="Disordered" evidence="18">
    <location>
        <begin position="23"/>
        <end position="92"/>
    </location>
</feature>
<dbReference type="InterPro" id="IPR000330">
    <property type="entry name" value="SNF2_N"/>
</dbReference>
<dbReference type="PROSITE" id="PS51194">
    <property type="entry name" value="HELICASE_CTER"/>
    <property type="match status" value="1"/>
</dbReference>
<dbReference type="PANTHER" id="PTHR10799">
    <property type="entry name" value="SNF2/RAD54 HELICASE FAMILY"/>
    <property type="match status" value="1"/>
</dbReference>
<evidence type="ECO:0000256" key="6">
    <source>
        <dbReference type="ARBA" id="ARBA00022741"/>
    </source>
</evidence>
<dbReference type="InterPro" id="IPR038718">
    <property type="entry name" value="SNF2-like_sf"/>
</dbReference>
<evidence type="ECO:0000256" key="18">
    <source>
        <dbReference type="SAM" id="MobiDB-lite"/>
    </source>
</evidence>
<dbReference type="FunFam" id="3.40.50.10810:FF:000014">
    <property type="entry name" value="SWI/SNF-related matrix-associated actin-dependent regulator of chromatin subfamily A containing DEAD/H box 1"/>
    <property type="match status" value="1"/>
</dbReference>
<keyword evidence="13" id="KW-0234">DNA repair</keyword>
<evidence type="ECO:0000259" key="21">
    <source>
        <dbReference type="PROSITE" id="PS51194"/>
    </source>
</evidence>
<dbReference type="SUPFAM" id="SSF47781">
    <property type="entry name" value="RuvA domain 2-like"/>
    <property type="match status" value="1"/>
</dbReference>
<keyword evidence="11" id="KW-0156">Chromatin regulator</keyword>
<keyword evidence="7" id="KW-0227">DNA damage</keyword>
<dbReference type="PROSITE" id="PS51140">
    <property type="entry name" value="CUE"/>
    <property type="match status" value="1"/>
</dbReference>
<feature type="compositionally biased region" description="Low complexity" evidence="18">
    <location>
        <begin position="149"/>
        <end position="167"/>
    </location>
</feature>
<evidence type="ECO:0000256" key="11">
    <source>
        <dbReference type="ARBA" id="ARBA00022853"/>
    </source>
</evidence>